<name>A0A0R1NUV3_9LACO</name>
<accession>A0A0R1NUV3</accession>
<dbReference type="AlphaFoldDB" id="A0A0R1NUV3"/>
<proteinExistence type="predicted"/>
<keyword evidence="2" id="KW-1185">Reference proteome</keyword>
<evidence type="ECO:0000313" key="1">
    <source>
        <dbReference type="EMBL" id="KRL20136.1"/>
    </source>
</evidence>
<dbReference type="PATRIC" id="fig|1423766.4.peg.1911"/>
<dbReference type="Proteomes" id="UP000051439">
    <property type="component" value="Unassembled WGS sequence"/>
</dbReference>
<dbReference type="RefSeq" id="WP_054654946.1">
    <property type="nucleotide sequence ID" value="NZ_AZEB01000036.1"/>
</dbReference>
<sequence length="253" mass="27942">MDLKVKILKTKTEITLPVNKGSLIITKGKNQSIPTNGIALYLNDGKLAGIQTPPTKVQRTILIMPAWDLESDYLFRSFAEAASENGLNLKQGSDVKIPGSQLKVVQDFRELIMAILGGLGFDLFGTPKKKFKGKPRHRWTKAVSQIAFKVDHDGSHATVYWQKRNEMLIKAGAVMKPQPELNKDGSLGFSARFAEQLRSEHTDAVENSVTTKDIVLKSVNEVGLFLYFGGTNSWLVLKDAAGKSINEWTVVKG</sequence>
<comment type="caution">
    <text evidence="1">The sequence shown here is derived from an EMBL/GenBank/DDBJ whole genome shotgun (WGS) entry which is preliminary data.</text>
</comment>
<gene>
    <name evidence="1" type="ORF">FC98_GL001848</name>
</gene>
<reference evidence="1 2" key="1">
    <citation type="journal article" date="2015" name="Genome Announc.">
        <title>Expanding the biotechnology potential of lactobacilli through comparative genomics of 213 strains and associated genera.</title>
        <authorList>
            <person name="Sun Z."/>
            <person name="Harris H.M."/>
            <person name="McCann A."/>
            <person name="Guo C."/>
            <person name="Argimon S."/>
            <person name="Zhang W."/>
            <person name="Yang X."/>
            <person name="Jeffery I.B."/>
            <person name="Cooney J.C."/>
            <person name="Kagawa T.F."/>
            <person name="Liu W."/>
            <person name="Song Y."/>
            <person name="Salvetti E."/>
            <person name="Wrobel A."/>
            <person name="Rasinkangas P."/>
            <person name="Parkhill J."/>
            <person name="Rea M.C."/>
            <person name="O'Sullivan O."/>
            <person name="Ritari J."/>
            <person name="Douillard F.P."/>
            <person name="Paul Ross R."/>
            <person name="Yang R."/>
            <person name="Briner A.E."/>
            <person name="Felis G.E."/>
            <person name="de Vos W.M."/>
            <person name="Barrangou R."/>
            <person name="Klaenhammer T.R."/>
            <person name="Caufield P.W."/>
            <person name="Cui Y."/>
            <person name="Zhang H."/>
            <person name="O'Toole P.W."/>
        </authorList>
    </citation>
    <scope>NUCLEOTIDE SEQUENCE [LARGE SCALE GENOMIC DNA]</scope>
    <source>
        <strain evidence="1 2">DSM 19906</strain>
    </source>
</reference>
<protein>
    <submittedName>
        <fullName evidence="1">Uncharacterized protein</fullName>
    </submittedName>
</protein>
<organism evidence="1 2">
    <name type="scientific">Lentilactobacillus kisonensis DSM 19906 = JCM 15041</name>
    <dbReference type="NCBI Taxonomy" id="1423766"/>
    <lineage>
        <taxon>Bacteria</taxon>
        <taxon>Bacillati</taxon>
        <taxon>Bacillota</taxon>
        <taxon>Bacilli</taxon>
        <taxon>Lactobacillales</taxon>
        <taxon>Lactobacillaceae</taxon>
        <taxon>Lentilactobacillus</taxon>
    </lineage>
</organism>
<evidence type="ECO:0000313" key="2">
    <source>
        <dbReference type="Proteomes" id="UP000051439"/>
    </source>
</evidence>
<dbReference type="EMBL" id="AZEB01000036">
    <property type="protein sequence ID" value="KRL20136.1"/>
    <property type="molecule type" value="Genomic_DNA"/>
</dbReference>